<dbReference type="PANTHER" id="PTHR12260:SF6">
    <property type="entry name" value="DAMAGE-CONTROL PHOSPHATASE ARMT1"/>
    <property type="match status" value="1"/>
</dbReference>
<dbReference type="GO" id="GO:0046872">
    <property type="term" value="F:metal ion binding"/>
    <property type="evidence" value="ECO:0007669"/>
    <property type="project" value="UniProtKB-UniRule"/>
</dbReference>
<keyword evidence="11" id="KW-1185">Reference proteome</keyword>
<proteinExistence type="inferred from homology"/>
<comment type="domain">
    <text evidence="7">Subfamily III proteins have a conserved RTxK motif about 40-50 residues from the C-terminus; the threonine may be replaced by serine or cysteine.</text>
</comment>
<evidence type="ECO:0000256" key="7">
    <source>
        <dbReference type="RuleBase" id="RU367030"/>
    </source>
</evidence>
<dbReference type="GO" id="GO:0103026">
    <property type="term" value="F:fructose-1-phosphatase activity"/>
    <property type="evidence" value="ECO:0007669"/>
    <property type="project" value="RHEA"/>
</dbReference>
<dbReference type="GO" id="GO:0097023">
    <property type="term" value="F:fructose 6-phosphate aldolase activity"/>
    <property type="evidence" value="ECO:0007669"/>
    <property type="project" value="RHEA"/>
</dbReference>
<evidence type="ECO:0000256" key="6">
    <source>
        <dbReference type="ARBA" id="ARBA00048809"/>
    </source>
</evidence>
<sequence>MARPPPYNLGDQTSFGYTTVTRRWPVILTTVIDVLYSTNHNIALANEGKGDGNVALDEGKAMIERISRLKYRMGRVNDLEPIERDGEPLVDEYNVELARLKEEGAGTWFSAPWLFAEYRLLRTHFASASSPSWRTFDPFGVQKRDAWRGSGRAVREIATTMHILSRELGDASQREERAKDDEGEKLHNDEKLRVLFKQMLQMCLWCDLSLLTHLTAADIRALQAADERREAFILRNDEAQVWAHLVKGNGKGRVDIVLDNGLFTDLVFADFLVTYTPYVGRVVFHPKLIPWFVSDVTPPDFRAIFEELSDPAFFPADDVTDGIEGKPDSNAHLQEMVARWKRHLADGTFALSVPLDTPLGGTRSQSTAGGEATPAYSRADATPEEQAQFWTSPWPYWDMETRAPALWASLRESSLVVFKWLTGDVQWPAYTPFATALGPLAGSFPLLSLRTNKADVVVGVDKDVAERLEREEGQKWRVDGRYALITFEDAAR</sequence>
<dbReference type="Gene3D" id="1.20.930.60">
    <property type="match status" value="1"/>
</dbReference>
<comment type="similarity">
    <text evidence="2 7">Belongs to the damage-control phosphatase family. Sugar phosphate phosphatase III subfamily.</text>
</comment>
<comment type="function">
    <text evidence="7">Metal-dependent phosphatase that shows phosphatase activity against several substrates, including fructose-1-phosphate and fructose-6-phosphate. Its preference for fructose-1-phosphate, a strong glycating agent that causes DNA damage rather than a canonical yeast metabolite, suggests a damage-control function in hexose phosphate metabolism.</text>
</comment>
<dbReference type="Proteomes" id="UP000053263">
    <property type="component" value="Unassembled WGS sequence"/>
</dbReference>
<dbReference type="InterPro" id="IPR039763">
    <property type="entry name" value="ARMT1"/>
</dbReference>
<evidence type="ECO:0000259" key="9">
    <source>
        <dbReference type="Pfam" id="PF01937"/>
    </source>
</evidence>
<evidence type="ECO:0000313" key="11">
    <source>
        <dbReference type="Proteomes" id="UP000053263"/>
    </source>
</evidence>
<dbReference type="SUPFAM" id="SSF111321">
    <property type="entry name" value="AF1104-like"/>
    <property type="match status" value="1"/>
</dbReference>
<protein>
    <recommendedName>
        <fullName evidence="7">Sugar phosphate phosphatase</fullName>
        <ecNumber evidence="7">3.1.3.-</ecNumber>
    </recommendedName>
</protein>
<evidence type="ECO:0000256" key="5">
    <source>
        <dbReference type="ARBA" id="ARBA00023211"/>
    </source>
</evidence>
<feature type="region of interest" description="Disordered" evidence="8">
    <location>
        <begin position="360"/>
        <end position="384"/>
    </location>
</feature>
<evidence type="ECO:0000256" key="3">
    <source>
        <dbReference type="ARBA" id="ARBA00022723"/>
    </source>
</evidence>
<dbReference type="Pfam" id="PF01937">
    <property type="entry name" value="ARMT1-like_dom"/>
    <property type="match status" value="1"/>
</dbReference>
<dbReference type="GO" id="GO:0006974">
    <property type="term" value="P:DNA damage response"/>
    <property type="evidence" value="ECO:0007669"/>
    <property type="project" value="TreeGrafter"/>
</dbReference>
<dbReference type="InterPro" id="IPR002791">
    <property type="entry name" value="ARMT1-like_metal-bd"/>
</dbReference>
<dbReference type="InterPro" id="IPR036075">
    <property type="entry name" value="ARMT-1-like_metal-bd_sf"/>
</dbReference>
<comment type="catalytic activity">
    <reaction evidence="1 7">
        <text>beta-D-fructose 1-phosphate + H2O = D-fructose + phosphate</text>
        <dbReference type="Rhea" id="RHEA:35603"/>
        <dbReference type="ChEBI" id="CHEBI:15377"/>
        <dbReference type="ChEBI" id="CHEBI:37721"/>
        <dbReference type="ChEBI" id="CHEBI:43474"/>
        <dbReference type="ChEBI" id="CHEBI:138881"/>
    </reaction>
</comment>
<evidence type="ECO:0000256" key="1">
    <source>
        <dbReference type="ARBA" id="ARBA00001326"/>
    </source>
</evidence>
<reference evidence="10 11" key="1">
    <citation type="submission" date="2014-06" db="EMBL/GenBank/DDBJ databases">
        <title>Evolutionary Origins and Diversification of the Mycorrhizal Mutualists.</title>
        <authorList>
            <consortium name="DOE Joint Genome Institute"/>
            <consortium name="Mycorrhizal Genomics Consortium"/>
            <person name="Kohler A."/>
            <person name="Kuo A."/>
            <person name="Nagy L.G."/>
            <person name="Floudas D."/>
            <person name="Copeland A."/>
            <person name="Barry K.W."/>
            <person name="Cichocki N."/>
            <person name="Veneault-Fourrey C."/>
            <person name="LaButti K."/>
            <person name="Lindquist E.A."/>
            <person name="Lipzen A."/>
            <person name="Lundell T."/>
            <person name="Morin E."/>
            <person name="Murat C."/>
            <person name="Riley R."/>
            <person name="Ohm R."/>
            <person name="Sun H."/>
            <person name="Tunlid A."/>
            <person name="Henrissat B."/>
            <person name="Grigoriev I.V."/>
            <person name="Hibbett D.S."/>
            <person name="Martin F."/>
        </authorList>
    </citation>
    <scope>NUCLEOTIDE SEQUENCE [LARGE SCALE GENOMIC DNA]</scope>
    <source>
        <strain evidence="10 11">FD-325 SS-3</strain>
    </source>
</reference>
<evidence type="ECO:0000256" key="2">
    <source>
        <dbReference type="ARBA" id="ARBA00009519"/>
    </source>
</evidence>
<dbReference type="PANTHER" id="PTHR12260">
    <property type="entry name" value="DAMAGE-CONTROL PHOSPHATASE ARMT1"/>
    <property type="match status" value="1"/>
</dbReference>
<evidence type="ECO:0000256" key="8">
    <source>
        <dbReference type="SAM" id="MobiDB-lite"/>
    </source>
</evidence>
<evidence type="ECO:0000256" key="4">
    <source>
        <dbReference type="ARBA" id="ARBA00022801"/>
    </source>
</evidence>
<dbReference type="GO" id="GO:0005634">
    <property type="term" value="C:nucleus"/>
    <property type="evidence" value="ECO:0007669"/>
    <property type="project" value="TreeGrafter"/>
</dbReference>
<gene>
    <name evidence="10" type="ORF">PLICRDRAFT_58283</name>
</gene>
<comment type="cofactor">
    <cofactor evidence="7">
        <name>Mn(2+)</name>
        <dbReference type="ChEBI" id="CHEBI:29035"/>
    </cofactor>
    <cofactor evidence="7">
        <name>Ni(2+)</name>
        <dbReference type="ChEBI" id="CHEBI:49786"/>
    </cofactor>
</comment>
<feature type="domain" description="Damage-control phosphatase ARMT1-like metal-binding" evidence="9">
    <location>
        <begin position="19"/>
        <end position="466"/>
    </location>
</feature>
<dbReference type="EMBL" id="KN832574">
    <property type="protein sequence ID" value="KII83842.1"/>
    <property type="molecule type" value="Genomic_DNA"/>
</dbReference>
<accession>A0A0C9SQJ6</accession>
<dbReference type="HOGENOM" id="CLU_030117_2_0_1"/>
<organism evidence="10 11">
    <name type="scientific">Plicaturopsis crispa FD-325 SS-3</name>
    <dbReference type="NCBI Taxonomy" id="944288"/>
    <lineage>
        <taxon>Eukaryota</taxon>
        <taxon>Fungi</taxon>
        <taxon>Dikarya</taxon>
        <taxon>Basidiomycota</taxon>
        <taxon>Agaricomycotina</taxon>
        <taxon>Agaricomycetes</taxon>
        <taxon>Agaricomycetidae</taxon>
        <taxon>Amylocorticiales</taxon>
        <taxon>Amylocorticiaceae</taxon>
        <taxon>Plicatura</taxon>
        <taxon>Plicaturopsis crispa</taxon>
    </lineage>
</organism>
<dbReference type="AlphaFoldDB" id="A0A0C9SQJ6"/>
<comment type="catalytic activity">
    <reaction evidence="6 7">
        <text>beta-D-fructose 6-phosphate = dihydroxyacetone + D-glyceraldehyde 3-phosphate</text>
        <dbReference type="Rhea" id="RHEA:28002"/>
        <dbReference type="ChEBI" id="CHEBI:16016"/>
        <dbReference type="ChEBI" id="CHEBI:57634"/>
        <dbReference type="ChEBI" id="CHEBI:59776"/>
    </reaction>
</comment>
<keyword evidence="4 7" id="KW-0378">Hydrolase</keyword>
<keyword evidence="5 7" id="KW-0464">Manganese</keyword>
<dbReference type="OrthoDB" id="541375at2759"/>
<dbReference type="EC" id="3.1.3.-" evidence="7"/>
<evidence type="ECO:0000313" key="10">
    <source>
        <dbReference type="EMBL" id="KII83842.1"/>
    </source>
</evidence>
<keyword evidence="3 7" id="KW-0479">Metal-binding</keyword>
<name>A0A0C9SQJ6_PLICR</name>